<organism evidence="1">
    <name type="scientific">bioreactor metagenome</name>
    <dbReference type="NCBI Taxonomy" id="1076179"/>
    <lineage>
        <taxon>unclassified sequences</taxon>
        <taxon>metagenomes</taxon>
        <taxon>ecological metagenomes</taxon>
    </lineage>
</organism>
<name>A0A645I1V5_9ZZZZ</name>
<gene>
    <name evidence="1" type="ORF">SDC9_192822</name>
</gene>
<accession>A0A645I1V5</accession>
<proteinExistence type="predicted"/>
<reference evidence="1" key="1">
    <citation type="submission" date="2019-08" db="EMBL/GenBank/DDBJ databases">
        <authorList>
            <person name="Kucharzyk K."/>
            <person name="Murdoch R.W."/>
            <person name="Higgins S."/>
            <person name="Loffler F."/>
        </authorList>
    </citation>
    <scope>NUCLEOTIDE SEQUENCE</scope>
</reference>
<dbReference type="AlphaFoldDB" id="A0A645I1V5"/>
<dbReference type="EMBL" id="VSSQ01104996">
    <property type="protein sequence ID" value="MPN45255.1"/>
    <property type="molecule type" value="Genomic_DNA"/>
</dbReference>
<comment type="caution">
    <text evidence="1">The sequence shown here is derived from an EMBL/GenBank/DDBJ whole genome shotgun (WGS) entry which is preliminary data.</text>
</comment>
<protein>
    <submittedName>
        <fullName evidence="1">Uncharacterized protein</fullName>
    </submittedName>
</protein>
<evidence type="ECO:0000313" key="1">
    <source>
        <dbReference type="EMBL" id="MPN45255.1"/>
    </source>
</evidence>
<sequence>MVLQFVDVQANADGQALHHLDPVAGGVLRRNCGKGGTGAGREAFDHAVVSHRAAVNIGRDRGDLSDADIFQLSFLEIRIDVHFLDRHHRKQRRACLDTLSQLHLALGDDAVDR</sequence>